<dbReference type="KEGG" id="gph:GEMMAAP_09855"/>
<dbReference type="Pfam" id="PF01556">
    <property type="entry name" value="DnaJ_C"/>
    <property type="match status" value="1"/>
</dbReference>
<dbReference type="GO" id="GO:0051082">
    <property type="term" value="F:unfolded protein binding"/>
    <property type="evidence" value="ECO:0007669"/>
    <property type="project" value="UniProtKB-UniRule"/>
</dbReference>
<dbReference type="NCBIfam" id="TIGR02349">
    <property type="entry name" value="DnaJ_bact"/>
    <property type="match status" value="1"/>
</dbReference>
<dbReference type="InterPro" id="IPR001623">
    <property type="entry name" value="DnaJ_domain"/>
</dbReference>
<dbReference type="InterPro" id="IPR012724">
    <property type="entry name" value="DnaJ"/>
</dbReference>
<feature type="binding site" evidence="10">
    <location>
        <position position="191"/>
    </location>
    <ligand>
        <name>Zn(2+)</name>
        <dbReference type="ChEBI" id="CHEBI:29105"/>
        <label>2</label>
    </ligand>
</feature>
<feature type="binding site" evidence="10">
    <location>
        <position position="165"/>
    </location>
    <ligand>
        <name>Zn(2+)</name>
        <dbReference type="ChEBI" id="CHEBI:29105"/>
        <label>2</label>
    </ligand>
</feature>
<feature type="repeat" description="CXXCXGXG motif" evidence="10">
    <location>
        <begin position="205"/>
        <end position="212"/>
    </location>
</feature>
<comment type="subcellular location">
    <subcellularLocation>
        <location evidence="10">Cytoplasm</location>
    </subcellularLocation>
</comment>
<dbReference type="EMBL" id="CP011454">
    <property type="protein sequence ID" value="AMW05046.1"/>
    <property type="molecule type" value="Genomic_DNA"/>
</dbReference>
<dbReference type="InterPro" id="IPR002939">
    <property type="entry name" value="DnaJ_C"/>
</dbReference>
<keyword evidence="3 10" id="KW-0677">Repeat</keyword>
<feature type="repeat" description="CXXCXGXG motif" evidence="10">
    <location>
        <begin position="191"/>
        <end position="198"/>
    </location>
</feature>
<comment type="domain">
    <text evidence="10">The J domain is necessary and sufficient to stimulate DnaK ATPase activity. Zinc center 1 plays an important role in the autonomous, DnaK-independent chaperone activity of DnaJ. Zinc center 2 is essential for interaction with DnaK and for DnaJ activity.</text>
</comment>
<keyword evidence="6 10" id="KW-0346">Stress response</keyword>
<dbReference type="GO" id="GO:0006260">
    <property type="term" value="P:DNA replication"/>
    <property type="evidence" value="ECO:0007669"/>
    <property type="project" value="UniProtKB-KW"/>
</dbReference>
<evidence type="ECO:0000256" key="3">
    <source>
        <dbReference type="ARBA" id="ARBA00022737"/>
    </source>
</evidence>
<dbReference type="PANTHER" id="PTHR43096">
    <property type="entry name" value="DNAJ HOMOLOG 1, MITOCHONDRIAL-RELATED"/>
    <property type="match status" value="1"/>
</dbReference>
<evidence type="ECO:0000256" key="4">
    <source>
        <dbReference type="ARBA" id="ARBA00022771"/>
    </source>
</evidence>
<keyword evidence="4 10" id="KW-0863">Zinc-finger</keyword>
<dbReference type="SUPFAM" id="SSF57938">
    <property type="entry name" value="DnaJ/Hsp40 cysteine-rich domain"/>
    <property type="match status" value="1"/>
</dbReference>
<keyword evidence="7 10" id="KW-0143">Chaperone</keyword>
<dbReference type="OrthoDB" id="9779889at2"/>
<evidence type="ECO:0000259" key="12">
    <source>
        <dbReference type="PROSITE" id="PS50076"/>
    </source>
</evidence>
<comment type="cofactor">
    <cofactor evidence="10">
        <name>Zn(2+)</name>
        <dbReference type="ChEBI" id="CHEBI:29105"/>
    </cofactor>
    <text evidence="10">Binds 2 Zn(2+) ions per monomer.</text>
</comment>
<dbReference type="GO" id="GO:0008270">
    <property type="term" value="F:zinc ion binding"/>
    <property type="evidence" value="ECO:0007669"/>
    <property type="project" value="UniProtKB-UniRule"/>
</dbReference>
<feature type="domain" description="J" evidence="12">
    <location>
        <begin position="3"/>
        <end position="68"/>
    </location>
</feature>
<evidence type="ECO:0000256" key="5">
    <source>
        <dbReference type="ARBA" id="ARBA00022833"/>
    </source>
</evidence>
<dbReference type="SUPFAM" id="SSF46565">
    <property type="entry name" value="Chaperone J-domain"/>
    <property type="match status" value="1"/>
</dbReference>
<dbReference type="AlphaFoldDB" id="A0A143BJ20"/>
<keyword evidence="5 10" id="KW-0862">Zinc</keyword>
<dbReference type="Gene3D" id="2.10.230.10">
    <property type="entry name" value="Heat shock protein DnaJ, cysteine-rich domain"/>
    <property type="match status" value="1"/>
</dbReference>
<dbReference type="eggNOG" id="COG0484">
    <property type="taxonomic scope" value="Bacteria"/>
</dbReference>
<sequence>MADFYAVLSVPRDASDDDIKKAYRRLAMQWHPDRNGGSKEAEEKFKTITEAYDVLRDPQKRAAYDRYGEAGLRGGGGQSAYEHVDLSDALNIFMRDFGGFGDLFGAAAGGRRSGPRSGSDIKLPLPLTLTEVATGVEKTVVLKVLEACDKCEGSGAEPGTKPQSCGTCGGAGEVRRAQRSFFGQFVSVAPCPTCAGEGVVVSSPCKKCRGEGRTRAERTLKIQVPPGVATGQYMTLRGAGNIGPRGGTRGDVLVVFEVDDDERFDRDGEDLFCETLVTYSQLVFGADVTVPGLTGELSLRVPAGTQSGTVFHLRGRGLPRVNASGTGDLHIKVQLWTPQTVEGEEKQLIERLGTMQGQAPDRREKGFWSKMKEALGA</sequence>
<proteinExistence type="inferred from homology"/>
<dbReference type="GO" id="GO:0042026">
    <property type="term" value="P:protein refolding"/>
    <property type="evidence" value="ECO:0007669"/>
    <property type="project" value="TreeGrafter"/>
</dbReference>
<feature type="repeat" description="CXXCXGXG motif" evidence="10">
    <location>
        <begin position="148"/>
        <end position="155"/>
    </location>
</feature>
<evidence type="ECO:0000259" key="13">
    <source>
        <dbReference type="PROSITE" id="PS51188"/>
    </source>
</evidence>
<dbReference type="STRING" id="1379270.GEMMAAP_09855"/>
<dbReference type="InterPro" id="IPR008971">
    <property type="entry name" value="HSP40/DnaJ_pept-bd"/>
</dbReference>
<feature type="binding site" evidence="10">
    <location>
        <position position="208"/>
    </location>
    <ligand>
        <name>Zn(2+)</name>
        <dbReference type="ChEBI" id="CHEBI:29105"/>
        <label>1</label>
    </ligand>
</feature>
<dbReference type="GO" id="GO:0009408">
    <property type="term" value="P:response to heat"/>
    <property type="evidence" value="ECO:0007669"/>
    <property type="project" value="InterPro"/>
</dbReference>
<feature type="binding site" evidence="10">
    <location>
        <position position="194"/>
    </location>
    <ligand>
        <name>Zn(2+)</name>
        <dbReference type="ChEBI" id="CHEBI:29105"/>
        <label>2</label>
    </ligand>
</feature>
<dbReference type="GO" id="GO:0005737">
    <property type="term" value="C:cytoplasm"/>
    <property type="evidence" value="ECO:0007669"/>
    <property type="project" value="UniProtKB-SubCell"/>
</dbReference>
<feature type="binding site" evidence="10">
    <location>
        <position position="151"/>
    </location>
    <ligand>
        <name>Zn(2+)</name>
        <dbReference type="ChEBI" id="CHEBI:29105"/>
        <label>1</label>
    </ligand>
</feature>
<dbReference type="CDD" id="cd10719">
    <property type="entry name" value="DnaJ_zf"/>
    <property type="match status" value="1"/>
</dbReference>
<dbReference type="InterPro" id="IPR036869">
    <property type="entry name" value="J_dom_sf"/>
</dbReference>
<dbReference type="NCBIfam" id="NF008035">
    <property type="entry name" value="PRK10767.1"/>
    <property type="match status" value="1"/>
</dbReference>
<dbReference type="InterPro" id="IPR001305">
    <property type="entry name" value="HSP_DnaJ_Cys-rich_dom"/>
</dbReference>
<evidence type="ECO:0000256" key="10">
    <source>
        <dbReference type="HAMAP-Rule" id="MF_01152"/>
    </source>
</evidence>
<gene>
    <name evidence="10" type="primary">dnaJ</name>
    <name evidence="14" type="ORF">GEMMAAP_09855</name>
</gene>
<dbReference type="Pfam" id="PF00226">
    <property type="entry name" value="DnaJ"/>
    <property type="match status" value="1"/>
</dbReference>
<dbReference type="CDD" id="cd10747">
    <property type="entry name" value="DnaJ_C"/>
    <property type="match status" value="1"/>
</dbReference>
<dbReference type="Gene3D" id="1.10.287.110">
    <property type="entry name" value="DnaJ domain"/>
    <property type="match status" value="1"/>
</dbReference>
<dbReference type="GO" id="GO:0005524">
    <property type="term" value="F:ATP binding"/>
    <property type="evidence" value="ECO:0007669"/>
    <property type="project" value="InterPro"/>
</dbReference>
<feature type="binding site" evidence="10">
    <location>
        <position position="205"/>
    </location>
    <ligand>
        <name>Zn(2+)</name>
        <dbReference type="ChEBI" id="CHEBI:29105"/>
        <label>1</label>
    </ligand>
</feature>
<dbReference type="PROSITE" id="PS51188">
    <property type="entry name" value="ZF_CR"/>
    <property type="match status" value="1"/>
</dbReference>
<keyword evidence="15" id="KW-1185">Reference proteome</keyword>
<dbReference type="HAMAP" id="MF_01152">
    <property type="entry name" value="DnaJ"/>
    <property type="match status" value="1"/>
</dbReference>
<reference evidence="14 15" key="2">
    <citation type="journal article" date="2016" name="Environ. Microbiol. Rep.">
        <title>Metagenomic evidence for the presence of phototrophic Gemmatimonadetes bacteria in diverse environments.</title>
        <authorList>
            <person name="Zeng Y."/>
            <person name="Baumbach J."/>
            <person name="Barbosa E.G."/>
            <person name="Azevedo V."/>
            <person name="Zhang C."/>
            <person name="Koblizek M."/>
        </authorList>
    </citation>
    <scope>NUCLEOTIDE SEQUENCE [LARGE SCALE GENOMIC DNA]</scope>
    <source>
        <strain evidence="14 15">AP64</strain>
    </source>
</reference>
<organism evidence="14 15">
    <name type="scientific">Gemmatimonas phototrophica</name>
    <dbReference type="NCBI Taxonomy" id="1379270"/>
    <lineage>
        <taxon>Bacteria</taxon>
        <taxon>Pseudomonadati</taxon>
        <taxon>Gemmatimonadota</taxon>
        <taxon>Gemmatimonadia</taxon>
        <taxon>Gemmatimonadales</taxon>
        <taxon>Gemmatimonadaceae</taxon>
        <taxon>Gemmatimonas</taxon>
    </lineage>
</organism>
<dbReference type="PANTHER" id="PTHR43096:SF10">
    <property type="entry name" value="CHAPERONE PROTEIN DNAJ A6, CHLOROPLASTIC"/>
    <property type="match status" value="1"/>
</dbReference>
<evidence type="ECO:0000256" key="2">
    <source>
        <dbReference type="ARBA" id="ARBA00022723"/>
    </source>
</evidence>
<comment type="subunit">
    <text evidence="10">Homodimer.</text>
</comment>
<dbReference type="GO" id="GO:0031072">
    <property type="term" value="F:heat shock protein binding"/>
    <property type="evidence" value="ECO:0007669"/>
    <property type="project" value="InterPro"/>
</dbReference>
<keyword evidence="1 10" id="KW-0235">DNA replication</keyword>
<evidence type="ECO:0000256" key="9">
    <source>
        <dbReference type="ARBA" id="ARBA00067609"/>
    </source>
</evidence>
<evidence type="ECO:0000256" key="1">
    <source>
        <dbReference type="ARBA" id="ARBA00022705"/>
    </source>
</evidence>
<comment type="similarity">
    <text evidence="8 10">Belongs to the DnaJ family.</text>
</comment>
<evidence type="ECO:0000313" key="15">
    <source>
        <dbReference type="Proteomes" id="UP000076404"/>
    </source>
</evidence>
<feature type="binding site" evidence="10">
    <location>
        <position position="148"/>
    </location>
    <ligand>
        <name>Zn(2+)</name>
        <dbReference type="ChEBI" id="CHEBI:29105"/>
        <label>1</label>
    </ligand>
</feature>
<dbReference type="PRINTS" id="PR00625">
    <property type="entry name" value="JDOMAIN"/>
</dbReference>
<reference evidence="14 15" key="1">
    <citation type="journal article" date="2014" name="Proc. Natl. Acad. Sci. U.S.A.">
        <title>Functional type 2 photosynthetic reaction centers found in the rare bacterial phylum Gemmatimonadetes.</title>
        <authorList>
            <person name="Zeng Y."/>
            <person name="Feng F."/>
            <person name="Medova H."/>
            <person name="Dean J."/>
            <person name="Koblizek M."/>
        </authorList>
    </citation>
    <scope>NUCLEOTIDE SEQUENCE [LARGE SCALE GENOMIC DNA]</scope>
    <source>
        <strain evidence="14 15">AP64</strain>
    </source>
</reference>
<dbReference type="Pfam" id="PF00684">
    <property type="entry name" value="DnaJ_CXXCXGXG"/>
    <property type="match status" value="1"/>
</dbReference>
<dbReference type="Proteomes" id="UP000076404">
    <property type="component" value="Chromosome"/>
</dbReference>
<feature type="binding site" evidence="10">
    <location>
        <position position="168"/>
    </location>
    <ligand>
        <name>Zn(2+)</name>
        <dbReference type="ChEBI" id="CHEBI:29105"/>
        <label>2</label>
    </ligand>
</feature>
<evidence type="ECO:0000256" key="8">
    <source>
        <dbReference type="ARBA" id="ARBA00061004"/>
    </source>
</evidence>
<dbReference type="CDD" id="cd06257">
    <property type="entry name" value="DnaJ"/>
    <property type="match status" value="1"/>
</dbReference>
<evidence type="ECO:0000256" key="7">
    <source>
        <dbReference type="ARBA" id="ARBA00023186"/>
    </source>
</evidence>
<name>A0A143BJ20_9BACT</name>
<protein>
    <recommendedName>
        <fullName evidence="9 10">Chaperone protein DnaJ</fullName>
    </recommendedName>
</protein>
<feature type="zinc finger region" description="CR-type" evidence="11">
    <location>
        <begin position="135"/>
        <end position="217"/>
    </location>
</feature>
<keyword evidence="10" id="KW-0963">Cytoplasm</keyword>
<dbReference type="FunFam" id="2.10.230.10:FF:000002">
    <property type="entry name" value="Molecular chaperone DnaJ"/>
    <property type="match status" value="1"/>
</dbReference>
<dbReference type="PROSITE" id="PS00636">
    <property type="entry name" value="DNAJ_1"/>
    <property type="match status" value="1"/>
</dbReference>
<dbReference type="RefSeq" id="WP_026850681.1">
    <property type="nucleotide sequence ID" value="NZ_CP011454.1"/>
</dbReference>
<dbReference type="Gene3D" id="2.60.260.20">
    <property type="entry name" value="Urease metallochaperone UreE, N-terminal domain"/>
    <property type="match status" value="2"/>
</dbReference>
<keyword evidence="2 10" id="KW-0479">Metal-binding</keyword>
<comment type="function">
    <text evidence="10">Participates actively in the response to hyperosmotic and heat shock by preventing the aggregation of stress-denatured proteins and by disaggregating proteins, also in an autonomous, DnaK-independent fashion. Unfolded proteins bind initially to DnaJ; upon interaction with the DnaJ-bound protein, DnaK hydrolyzes its bound ATP, resulting in the formation of a stable complex. GrpE releases ADP from DnaK; ATP binding to DnaK triggers the release of the substrate protein, thus completing the reaction cycle. Several rounds of ATP-dependent interactions between DnaJ, DnaK and GrpE are required for fully efficient folding. Also involved, together with DnaK and GrpE, in the DNA replication of plasmids through activation of initiation proteins.</text>
</comment>
<feature type="domain" description="CR-type" evidence="13">
    <location>
        <begin position="135"/>
        <end position="217"/>
    </location>
</feature>
<evidence type="ECO:0000256" key="6">
    <source>
        <dbReference type="ARBA" id="ARBA00023016"/>
    </source>
</evidence>
<dbReference type="InterPro" id="IPR036410">
    <property type="entry name" value="HSP_DnaJ_Cys-rich_dom_sf"/>
</dbReference>
<accession>A0A143BJ20</accession>
<feature type="repeat" description="CXXCXGXG motif" evidence="10">
    <location>
        <begin position="165"/>
        <end position="172"/>
    </location>
</feature>
<dbReference type="PROSITE" id="PS50076">
    <property type="entry name" value="DNAJ_2"/>
    <property type="match status" value="1"/>
</dbReference>
<dbReference type="SUPFAM" id="SSF49493">
    <property type="entry name" value="HSP40/DnaJ peptide-binding domain"/>
    <property type="match status" value="2"/>
</dbReference>
<evidence type="ECO:0000313" key="14">
    <source>
        <dbReference type="EMBL" id="AMW05046.1"/>
    </source>
</evidence>
<dbReference type="SMART" id="SM00271">
    <property type="entry name" value="DnaJ"/>
    <property type="match status" value="1"/>
</dbReference>
<evidence type="ECO:0000256" key="11">
    <source>
        <dbReference type="PROSITE-ProRule" id="PRU00546"/>
    </source>
</evidence>
<dbReference type="InterPro" id="IPR018253">
    <property type="entry name" value="DnaJ_domain_CS"/>
</dbReference>